<proteinExistence type="inferred from homology"/>
<gene>
    <name evidence="10" type="primary">nadA</name>
    <name evidence="11" type="ORF">BU251_00375</name>
</gene>
<dbReference type="HAMAP" id="MF_00568">
    <property type="entry name" value="NadA_type2"/>
    <property type="match status" value="1"/>
</dbReference>
<keyword evidence="3 10" id="KW-0004">4Fe-4S</keyword>
<feature type="binding site" evidence="10">
    <location>
        <position position="259"/>
    </location>
    <ligand>
        <name>[4Fe-4S] cluster</name>
        <dbReference type="ChEBI" id="CHEBI:49883"/>
    </ligand>
</feature>
<feature type="binding site" evidence="10">
    <location>
        <position position="214"/>
    </location>
    <ligand>
        <name>iminosuccinate</name>
        <dbReference type="ChEBI" id="CHEBI:77875"/>
    </ligand>
</feature>
<evidence type="ECO:0000256" key="9">
    <source>
        <dbReference type="ARBA" id="ARBA00023014"/>
    </source>
</evidence>
<sequence length="302" mass="33998">MPHKEMVQKIDRLRKERNAVILAHNYQLPEVQDIADHCGDSLELSRIAAKSDKRVIVFCGVYFMAETASILCPDKTILIPDPMAGCPMANMIDAEDVRQLKARHPKAIVVGYVNTPADVKAELDICCTSTNAVDIISKLKNEEIIFVPDKYLADYVSKKTNKRLIAWEGYCPTHVKILPEDIIKKVRQHPGAKVMVHPECRPEVVELADEVLSTGKMCAFAKKSSAKEFIVGTEAGMIHRLQKDNPDKKFYPASENAVCPNMKRTTLEKVLWSLEENKTVVSVSDDIRRRARRAIDKMVELA</sequence>
<comment type="function">
    <text evidence="10">Catalyzes the condensation of iminoaspartate with dihydroxyacetone phosphate to form quinolinate.</text>
</comment>
<dbReference type="FunFam" id="3.40.50.10800:FF:000003">
    <property type="entry name" value="Quinolinate synthase A"/>
    <property type="match status" value="1"/>
</dbReference>
<dbReference type="OrthoDB" id="9801204at2"/>
<dbReference type="SUPFAM" id="SSF142754">
    <property type="entry name" value="NadA-like"/>
    <property type="match status" value="1"/>
</dbReference>
<dbReference type="AlphaFoldDB" id="A0A410P2I4"/>
<evidence type="ECO:0000256" key="1">
    <source>
        <dbReference type="ARBA" id="ARBA00005065"/>
    </source>
</evidence>
<dbReference type="GO" id="GO:0005737">
    <property type="term" value="C:cytoplasm"/>
    <property type="evidence" value="ECO:0007669"/>
    <property type="project" value="UniProtKB-SubCell"/>
</dbReference>
<keyword evidence="9 10" id="KW-0411">Iron-sulfur</keyword>
<name>A0A410P2I4_VELA1</name>
<dbReference type="GO" id="GO:0046872">
    <property type="term" value="F:metal ion binding"/>
    <property type="evidence" value="ECO:0007669"/>
    <property type="project" value="UniProtKB-KW"/>
</dbReference>
<feature type="binding site" evidence="10">
    <location>
        <begin position="197"/>
        <end position="199"/>
    </location>
    <ligand>
        <name>iminosuccinate</name>
        <dbReference type="ChEBI" id="CHEBI:77875"/>
    </ligand>
</feature>
<comment type="cofactor">
    <cofactor evidence="10">
        <name>[4Fe-4S] cluster</name>
        <dbReference type="ChEBI" id="CHEBI:49883"/>
    </cofactor>
    <text evidence="10">Binds 1 [4Fe-4S] cluster per subunit.</text>
</comment>
<feature type="binding site" evidence="10">
    <location>
        <position position="41"/>
    </location>
    <ligand>
        <name>iminosuccinate</name>
        <dbReference type="ChEBI" id="CHEBI:77875"/>
    </ligand>
</feature>
<feature type="binding site" evidence="10">
    <location>
        <position position="171"/>
    </location>
    <ligand>
        <name>[4Fe-4S] cluster</name>
        <dbReference type="ChEBI" id="CHEBI:49883"/>
    </ligand>
</feature>
<feature type="binding site" evidence="10">
    <location>
        <position position="129"/>
    </location>
    <ligand>
        <name>iminosuccinate</name>
        <dbReference type="ChEBI" id="CHEBI:77875"/>
    </ligand>
</feature>
<dbReference type="Gene3D" id="3.40.50.10800">
    <property type="entry name" value="NadA-like"/>
    <property type="match status" value="3"/>
</dbReference>
<feature type="binding site" evidence="10">
    <location>
        <begin position="112"/>
        <end position="114"/>
    </location>
    <ligand>
        <name>iminosuccinate</name>
        <dbReference type="ChEBI" id="CHEBI:77875"/>
    </ligand>
</feature>
<comment type="pathway">
    <text evidence="1 10">Cofactor biosynthesis; NAD(+) biosynthesis; quinolinate from iminoaspartate: step 1/1.</text>
</comment>
<feature type="binding site" evidence="10">
    <location>
        <position position="24"/>
    </location>
    <ligand>
        <name>iminosuccinate</name>
        <dbReference type="ChEBI" id="CHEBI:77875"/>
    </ligand>
</feature>
<dbReference type="EC" id="2.5.1.72" evidence="2 10"/>
<organism evidence="11 12">
    <name type="scientific">Velamenicoccus archaeovorus</name>
    <dbReference type="NCBI Taxonomy" id="1930593"/>
    <lineage>
        <taxon>Bacteria</taxon>
        <taxon>Pseudomonadati</taxon>
        <taxon>Candidatus Omnitrophota</taxon>
        <taxon>Candidatus Velamenicoccus</taxon>
    </lineage>
</organism>
<dbReference type="InterPro" id="IPR023066">
    <property type="entry name" value="Quinolinate_synth_type2"/>
</dbReference>
<dbReference type="NCBIfam" id="NF006879">
    <property type="entry name" value="PRK09375.1-4"/>
    <property type="match status" value="1"/>
</dbReference>
<evidence type="ECO:0000256" key="4">
    <source>
        <dbReference type="ARBA" id="ARBA00022490"/>
    </source>
</evidence>
<feature type="binding site" evidence="10">
    <location>
        <position position="86"/>
    </location>
    <ligand>
        <name>[4Fe-4S] cluster</name>
        <dbReference type="ChEBI" id="CHEBI:49883"/>
    </ligand>
</feature>
<dbReference type="PANTHER" id="PTHR30573:SF0">
    <property type="entry name" value="QUINOLINATE SYNTHASE, CHLOROPLASTIC"/>
    <property type="match status" value="1"/>
</dbReference>
<evidence type="ECO:0000313" key="11">
    <source>
        <dbReference type="EMBL" id="QAT16302.1"/>
    </source>
</evidence>
<evidence type="ECO:0000256" key="10">
    <source>
        <dbReference type="HAMAP-Rule" id="MF_00568"/>
    </source>
</evidence>
<dbReference type="InterPro" id="IPR036094">
    <property type="entry name" value="NadA_sf"/>
</dbReference>
<evidence type="ECO:0000256" key="6">
    <source>
        <dbReference type="ARBA" id="ARBA00022679"/>
    </source>
</evidence>
<comment type="subcellular location">
    <subcellularLocation>
        <location evidence="10">Cytoplasm</location>
    </subcellularLocation>
</comment>
<evidence type="ECO:0000256" key="8">
    <source>
        <dbReference type="ARBA" id="ARBA00023004"/>
    </source>
</evidence>
<keyword evidence="7 10" id="KW-0479">Metal-binding</keyword>
<dbReference type="NCBIfam" id="TIGR00550">
    <property type="entry name" value="nadA"/>
    <property type="match status" value="1"/>
</dbReference>
<evidence type="ECO:0000256" key="2">
    <source>
        <dbReference type="ARBA" id="ARBA00012669"/>
    </source>
</evidence>
<dbReference type="GO" id="GO:0051539">
    <property type="term" value="F:4 iron, 4 sulfur cluster binding"/>
    <property type="evidence" value="ECO:0007669"/>
    <property type="project" value="UniProtKB-KW"/>
</dbReference>
<reference evidence="11 12" key="1">
    <citation type="submission" date="2017-01" db="EMBL/GenBank/DDBJ databases">
        <title>First insights into the biology of 'candidatus Vampirococcus archaeovorus'.</title>
        <authorList>
            <person name="Kizina J."/>
            <person name="Jordan S."/>
            <person name="Stueber K."/>
            <person name="Reinhardt R."/>
            <person name="Harder J."/>
        </authorList>
    </citation>
    <scope>NUCLEOTIDE SEQUENCE [LARGE SCALE GENOMIC DNA]</scope>
    <source>
        <strain evidence="11 12">LiM</strain>
    </source>
</reference>
<keyword evidence="4 10" id="KW-0963">Cytoplasm</keyword>
<dbReference type="Proteomes" id="UP000287243">
    <property type="component" value="Chromosome"/>
</dbReference>
<dbReference type="InterPro" id="IPR003473">
    <property type="entry name" value="NadA"/>
</dbReference>
<dbReference type="NCBIfam" id="NF006878">
    <property type="entry name" value="PRK09375.1-2"/>
    <property type="match status" value="1"/>
</dbReference>
<evidence type="ECO:0000313" key="12">
    <source>
        <dbReference type="Proteomes" id="UP000287243"/>
    </source>
</evidence>
<dbReference type="KEGG" id="vai:BU251_00375"/>
<comment type="catalytic activity">
    <reaction evidence="10">
        <text>iminosuccinate + dihydroxyacetone phosphate = quinolinate + phosphate + 2 H2O + H(+)</text>
        <dbReference type="Rhea" id="RHEA:25888"/>
        <dbReference type="ChEBI" id="CHEBI:15377"/>
        <dbReference type="ChEBI" id="CHEBI:15378"/>
        <dbReference type="ChEBI" id="CHEBI:29959"/>
        <dbReference type="ChEBI" id="CHEBI:43474"/>
        <dbReference type="ChEBI" id="CHEBI:57642"/>
        <dbReference type="ChEBI" id="CHEBI:77875"/>
        <dbReference type="EC" id="2.5.1.72"/>
    </reaction>
</comment>
<dbReference type="PANTHER" id="PTHR30573">
    <property type="entry name" value="QUINOLINATE SYNTHETASE A"/>
    <property type="match status" value="1"/>
</dbReference>
<protein>
    <recommendedName>
        <fullName evidence="2 10">Quinolinate synthase</fullName>
        <ecNumber evidence="2 10">2.5.1.72</ecNumber>
    </recommendedName>
</protein>
<dbReference type="EMBL" id="CP019384">
    <property type="protein sequence ID" value="QAT16302.1"/>
    <property type="molecule type" value="Genomic_DNA"/>
</dbReference>
<comment type="similarity">
    <text evidence="10">Belongs to the quinolinate synthase family. Type 2 subfamily.</text>
</comment>
<evidence type="ECO:0000256" key="3">
    <source>
        <dbReference type="ARBA" id="ARBA00022485"/>
    </source>
</evidence>
<accession>A0A410P2I4</accession>
<evidence type="ECO:0000256" key="5">
    <source>
        <dbReference type="ARBA" id="ARBA00022642"/>
    </source>
</evidence>
<evidence type="ECO:0000256" key="7">
    <source>
        <dbReference type="ARBA" id="ARBA00022723"/>
    </source>
</evidence>
<dbReference type="GO" id="GO:0034628">
    <property type="term" value="P:'de novo' NAD+ biosynthetic process from L-aspartate"/>
    <property type="evidence" value="ECO:0007669"/>
    <property type="project" value="TreeGrafter"/>
</dbReference>
<keyword evidence="5 10" id="KW-0662">Pyridine nucleotide biosynthesis</keyword>
<keyword evidence="12" id="KW-1185">Reference proteome</keyword>
<keyword evidence="6 10" id="KW-0808">Transferase</keyword>
<keyword evidence="8 10" id="KW-0408">Iron</keyword>
<dbReference type="Pfam" id="PF02445">
    <property type="entry name" value="NadA"/>
    <property type="match status" value="1"/>
</dbReference>
<dbReference type="RefSeq" id="WP_128698936.1">
    <property type="nucleotide sequence ID" value="NZ_CP019384.1"/>
</dbReference>
<dbReference type="UniPathway" id="UPA00253">
    <property type="reaction ID" value="UER00327"/>
</dbReference>
<dbReference type="GO" id="GO:0008987">
    <property type="term" value="F:quinolinate synthetase A activity"/>
    <property type="evidence" value="ECO:0007669"/>
    <property type="project" value="UniProtKB-UniRule"/>
</dbReference>